<dbReference type="EMBL" id="CP002850">
    <property type="protein sequence ID" value="AEH61867.1"/>
    <property type="molecule type" value="Genomic_DNA"/>
</dbReference>
<evidence type="ECO:0000313" key="8">
    <source>
        <dbReference type="EMBL" id="AEH61867.1"/>
    </source>
</evidence>
<dbReference type="InterPro" id="IPR000620">
    <property type="entry name" value="EamA_dom"/>
</dbReference>
<dbReference type="eggNOG" id="COG0697">
    <property type="taxonomic scope" value="Bacteria"/>
</dbReference>
<evidence type="ECO:0000256" key="1">
    <source>
        <dbReference type="ARBA" id="ARBA00004141"/>
    </source>
</evidence>
<feature type="transmembrane region" description="Helical" evidence="6">
    <location>
        <begin position="20"/>
        <end position="37"/>
    </location>
</feature>
<dbReference type="PANTHER" id="PTHR32322">
    <property type="entry name" value="INNER MEMBRANE TRANSPORTER"/>
    <property type="match status" value="1"/>
</dbReference>
<feature type="transmembrane region" description="Helical" evidence="6">
    <location>
        <begin position="258"/>
        <end position="274"/>
    </location>
</feature>
<evidence type="ECO:0000259" key="7">
    <source>
        <dbReference type="Pfam" id="PF00892"/>
    </source>
</evidence>
<dbReference type="KEGG" id="zmm:Zmob_0010"/>
<dbReference type="Pfam" id="PF00892">
    <property type="entry name" value="EamA"/>
    <property type="match status" value="2"/>
</dbReference>
<feature type="domain" description="EamA" evidence="7">
    <location>
        <begin position="23"/>
        <end position="151"/>
    </location>
</feature>
<evidence type="ECO:0000256" key="6">
    <source>
        <dbReference type="SAM" id="Phobius"/>
    </source>
</evidence>
<feature type="transmembrane region" description="Helical" evidence="6">
    <location>
        <begin position="223"/>
        <end position="251"/>
    </location>
</feature>
<feature type="transmembrane region" description="Helical" evidence="6">
    <location>
        <begin position="106"/>
        <end position="128"/>
    </location>
</feature>
<feature type="transmembrane region" description="Helical" evidence="6">
    <location>
        <begin position="79"/>
        <end position="100"/>
    </location>
</feature>
<dbReference type="InterPro" id="IPR037185">
    <property type="entry name" value="EmrE-like"/>
</dbReference>
<dbReference type="PANTHER" id="PTHR32322:SF2">
    <property type="entry name" value="EAMA DOMAIN-CONTAINING PROTEIN"/>
    <property type="match status" value="1"/>
</dbReference>
<evidence type="ECO:0000313" key="9">
    <source>
        <dbReference type="Proteomes" id="UP000001494"/>
    </source>
</evidence>
<accession>A0A0H3FZQ4</accession>
<feature type="transmembrane region" description="Helical" evidence="6">
    <location>
        <begin position="49"/>
        <end position="67"/>
    </location>
</feature>
<protein>
    <recommendedName>
        <fullName evidence="7">EamA domain-containing protein</fullName>
    </recommendedName>
</protein>
<reference evidence="8 9" key="1">
    <citation type="journal article" date="2011" name="J. Bacteriol.">
        <title>Genome sequence of the ethanol-producing Zymomonas mobilis subsp. mobilis lectotype strain ATCC 10988.</title>
        <authorList>
            <person name="Pappas K.M."/>
            <person name="Kouvelis V.N."/>
            <person name="Saunders E."/>
            <person name="Brettin T.S."/>
            <person name="Bruce D."/>
            <person name="Detter C."/>
            <person name="Balakireva M."/>
            <person name="Han C.S."/>
            <person name="Savvakis G."/>
            <person name="Kyrpides N.C."/>
            <person name="Typas M.A."/>
        </authorList>
    </citation>
    <scope>NUCLEOTIDE SEQUENCE [LARGE SCALE GENOMIC DNA]</scope>
    <source>
        <strain evidence="9">ATCC 10988 / DSM 424 / CCUG 17860 / LMG 404 / NCIMB 8938 / NRRL B-806 / ZM1</strain>
    </source>
</reference>
<dbReference type="HOGENOM" id="CLU_033863_5_3_5"/>
<dbReference type="InterPro" id="IPR050638">
    <property type="entry name" value="AA-Vitamin_Transporters"/>
</dbReference>
<evidence type="ECO:0000256" key="2">
    <source>
        <dbReference type="ARBA" id="ARBA00007362"/>
    </source>
</evidence>
<feature type="transmembrane region" description="Helical" evidence="6">
    <location>
        <begin position="166"/>
        <end position="185"/>
    </location>
</feature>
<name>A0A0H3FZQ4_ZYMMA</name>
<comment type="subcellular location">
    <subcellularLocation>
        <location evidence="1">Membrane</location>
        <topology evidence="1">Multi-pass membrane protein</topology>
    </subcellularLocation>
</comment>
<keyword evidence="3 6" id="KW-0812">Transmembrane</keyword>
<evidence type="ECO:0000256" key="5">
    <source>
        <dbReference type="ARBA" id="ARBA00023136"/>
    </source>
</evidence>
<dbReference type="AlphaFoldDB" id="A0A0H3FZQ4"/>
<evidence type="ECO:0000256" key="4">
    <source>
        <dbReference type="ARBA" id="ARBA00022989"/>
    </source>
</evidence>
<dbReference type="RefSeq" id="WP_014500279.1">
    <property type="nucleotide sequence ID" value="NC_017262.1"/>
</dbReference>
<dbReference type="Proteomes" id="UP000001494">
    <property type="component" value="Chromosome"/>
</dbReference>
<feature type="transmembrane region" description="Helical" evidence="6">
    <location>
        <begin position="197"/>
        <end position="217"/>
    </location>
</feature>
<gene>
    <name evidence="8" type="ordered locus">Zmob_0010</name>
</gene>
<dbReference type="SUPFAM" id="SSF103481">
    <property type="entry name" value="Multidrug resistance efflux transporter EmrE"/>
    <property type="match status" value="2"/>
</dbReference>
<evidence type="ECO:0000256" key="3">
    <source>
        <dbReference type="ARBA" id="ARBA00022692"/>
    </source>
</evidence>
<feature type="transmembrane region" description="Helical" evidence="6">
    <location>
        <begin position="135"/>
        <end position="154"/>
    </location>
</feature>
<dbReference type="GO" id="GO:0016020">
    <property type="term" value="C:membrane"/>
    <property type="evidence" value="ECO:0007669"/>
    <property type="project" value="UniProtKB-SubCell"/>
</dbReference>
<feature type="domain" description="EamA" evidence="7">
    <location>
        <begin position="167"/>
        <end position="300"/>
    </location>
</feature>
<feature type="transmembrane region" description="Helical" evidence="6">
    <location>
        <begin position="280"/>
        <end position="300"/>
    </location>
</feature>
<proteinExistence type="inferred from homology"/>
<keyword evidence="4 6" id="KW-1133">Transmembrane helix</keyword>
<comment type="similarity">
    <text evidence="2">Belongs to the EamA transporter family.</text>
</comment>
<dbReference type="OrthoDB" id="2352272at2"/>
<keyword evidence="5 6" id="KW-0472">Membrane</keyword>
<sequence length="318" mass="34805">MNEAERESQSESKLTSPKVFLPFLLVILIWSTTWIVIRDQLHSVPANWSICYRFFVAGLLMMLFCRIKGYKLALDRGNQFFCITVGLLLISVDYGFLYAAEKHITSGLVAVVFALIIIPNSFFARVFLGKKSSPYFILGAVLAGIGLGLLFRSQLAYLPDRTEMKLGLGMSLLAVLATSLGEILLSTPRGKSQPMPVFLAWSMLWGSLGIGSAAFFLDGAPVIGGIAYLGGLLYLTLFASVLAFVLYFYVLHIIGPDMAAYAHVLSPVLAMVISTLYENYIWSSSAIAGSIMVLAGLLLAMKSQKKSIRSVMVKARID</sequence>
<organism evidence="8 9">
    <name type="scientific">Zymomonas mobilis subsp. mobilis (strain ATCC 10988 / DSM 424 / LMG 404 / NCIMB 8938 / NRRL B-806 / ZM1)</name>
    <dbReference type="NCBI Taxonomy" id="555217"/>
    <lineage>
        <taxon>Bacteria</taxon>
        <taxon>Pseudomonadati</taxon>
        <taxon>Pseudomonadota</taxon>
        <taxon>Alphaproteobacteria</taxon>
        <taxon>Sphingomonadales</taxon>
        <taxon>Zymomonadaceae</taxon>
        <taxon>Zymomonas</taxon>
    </lineage>
</organism>